<evidence type="ECO:0000256" key="2">
    <source>
        <dbReference type="RuleBase" id="RU003616"/>
    </source>
</evidence>
<comment type="caution">
    <text evidence="4">The sequence shown here is derived from an EMBL/GenBank/DDBJ whole genome shotgun (WGS) entry which is preliminary data.</text>
</comment>
<dbReference type="AlphaFoldDB" id="A0A847TTA4"/>
<dbReference type="Pfam" id="PF00011">
    <property type="entry name" value="HSP20"/>
    <property type="match status" value="1"/>
</dbReference>
<proteinExistence type="inferred from homology"/>
<dbReference type="Proteomes" id="UP000608662">
    <property type="component" value="Unassembled WGS sequence"/>
</dbReference>
<evidence type="ECO:0000313" key="4">
    <source>
        <dbReference type="EMBL" id="NLV09272.1"/>
    </source>
</evidence>
<dbReference type="OrthoDB" id="198277at2157"/>
<protein>
    <submittedName>
        <fullName evidence="4">Hsp20 family protein</fullName>
    </submittedName>
</protein>
<sequence length="133" mass="14482">MDDSKPTDPFEELERAFDLVSEQFGTKRTGVPVDVLDTGDEIVVRADLPGRSSDAIDVTLEDDTLLTISAADDEPDRDGRYVKRERPRQAARRTVRLPEAVAPEATTASYDDGVLTVELGKQSTDGGTSITVE</sequence>
<organism evidence="4 5">
    <name type="scientific">Halomicrobium mukohataei</name>
    <dbReference type="NCBI Taxonomy" id="57705"/>
    <lineage>
        <taxon>Archaea</taxon>
        <taxon>Methanobacteriati</taxon>
        <taxon>Methanobacteriota</taxon>
        <taxon>Stenosarchaea group</taxon>
        <taxon>Halobacteria</taxon>
        <taxon>Halobacteriales</taxon>
        <taxon>Haloarculaceae</taxon>
        <taxon>Halomicrobium</taxon>
    </lineage>
</organism>
<dbReference type="Gene3D" id="2.60.40.790">
    <property type="match status" value="1"/>
</dbReference>
<comment type="similarity">
    <text evidence="1 2">Belongs to the small heat shock protein (HSP20) family.</text>
</comment>
<dbReference type="EMBL" id="WOYG01000001">
    <property type="protein sequence ID" value="NLV09272.1"/>
    <property type="molecule type" value="Genomic_DNA"/>
</dbReference>
<dbReference type="PROSITE" id="PS01031">
    <property type="entry name" value="SHSP"/>
    <property type="match status" value="1"/>
</dbReference>
<dbReference type="PANTHER" id="PTHR11527">
    <property type="entry name" value="HEAT-SHOCK PROTEIN 20 FAMILY MEMBER"/>
    <property type="match status" value="1"/>
</dbReference>
<dbReference type="InterPro" id="IPR008978">
    <property type="entry name" value="HSP20-like_chaperone"/>
</dbReference>
<gene>
    <name evidence="4" type="ORF">GOC74_04925</name>
</gene>
<dbReference type="CDD" id="cd06464">
    <property type="entry name" value="ACD_sHsps-like"/>
    <property type="match status" value="1"/>
</dbReference>
<dbReference type="SUPFAM" id="SSF49764">
    <property type="entry name" value="HSP20-like chaperones"/>
    <property type="match status" value="1"/>
</dbReference>
<reference evidence="4" key="1">
    <citation type="submission" date="2019-12" db="EMBL/GenBank/DDBJ databases">
        <title>Whole-genome sequence of Halomicrobium mukohataei pws1.</title>
        <authorList>
            <person name="Verma D.K."/>
            <person name="Gopal K."/>
            <person name="Prasad E.S."/>
        </authorList>
    </citation>
    <scope>NUCLEOTIDE SEQUENCE</scope>
    <source>
        <strain evidence="4">Pws1</strain>
    </source>
</reference>
<accession>A0A847TTA4</accession>
<feature type="domain" description="SHSP" evidence="3">
    <location>
        <begin position="24"/>
        <end position="133"/>
    </location>
</feature>
<dbReference type="RefSeq" id="WP_170093160.1">
    <property type="nucleotide sequence ID" value="NZ_WOYG01000001.1"/>
</dbReference>
<dbReference type="GeneID" id="94359731"/>
<name>A0A847TTA4_9EURY</name>
<dbReference type="InterPro" id="IPR002068">
    <property type="entry name" value="A-crystallin/Hsp20_dom"/>
</dbReference>
<evidence type="ECO:0000259" key="3">
    <source>
        <dbReference type="PROSITE" id="PS01031"/>
    </source>
</evidence>
<evidence type="ECO:0000256" key="1">
    <source>
        <dbReference type="PROSITE-ProRule" id="PRU00285"/>
    </source>
</evidence>
<dbReference type="InterPro" id="IPR031107">
    <property type="entry name" value="Small_HSP"/>
</dbReference>
<evidence type="ECO:0000313" key="5">
    <source>
        <dbReference type="Proteomes" id="UP000608662"/>
    </source>
</evidence>